<name>A0A9D1QQC2_9LACO</name>
<dbReference type="NCBIfam" id="NF040910">
    <property type="entry name" value="CD1375_fam"/>
    <property type="match status" value="1"/>
</dbReference>
<dbReference type="AlphaFoldDB" id="A0A9D1QQC2"/>
<sequence>MAYSALAQIYANAIADKVRTLDAVPTALRAEVQSYIADNNQKSDK</sequence>
<accession>A0A9D1QQC2</accession>
<dbReference type="Proteomes" id="UP000886822">
    <property type="component" value="Unassembled WGS sequence"/>
</dbReference>
<protein>
    <submittedName>
        <fullName evidence="1">Uncharacterized protein</fullName>
    </submittedName>
</protein>
<reference evidence="1" key="1">
    <citation type="journal article" date="2021" name="PeerJ">
        <title>Extensive microbial diversity within the chicken gut microbiome revealed by metagenomics and culture.</title>
        <authorList>
            <person name="Gilroy R."/>
            <person name="Ravi A."/>
            <person name="Getino M."/>
            <person name="Pursley I."/>
            <person name="Horton D.L."/>
            <person name="Alikhan N.F."/>
            <person name="Baker D."/>
            <person name="Gharbi K."/>
            <person name="Hall N."/>
            <person name="Watson M."/>
            <person name="Adriaenssens E.M."/>
            <person name="Foster-Nyarko E."/>
            <person name="Jarju S."/>
            <person name="Secka A."/>
            <person name="Antonio M."/>
            <person name="Oren A."/>
            <person name="Chaudhuri R.R."/>
            <person name="La Ragione R."/>
            <person name="Hildebrand F."/>
            <person name="Pallen M.J."/>
        </authorList>
    </citation>
    <scope>NUCLEOTIDE SEQUENCE</scope>
    <source>
        <strain evidence="1">CHK173-259</strain>
    </source>
</reference>
<gene>
    <name evidence="1" type="ORF">H9875_00375</name>
</gene>
<organism evidence="1 2">
    <name type="scientific">Candidatus Levilactobacillus faecigallinarum</name>
    <dbReference type="NCBI Taxonomy" id="2838638"/>
    <lineage>
        <taxon>Bacteria</taxon>
        <taxon>Bacillati</taxon>
        <taxon>Bacillota</taxon>
        <taxon>Bacilli</taxon>
        <taxon>Lactobacillales</taxon>
        <taxon>Lactobacillaceae</taxon>
        <taxon>Levilactobacillus</taxon>
    </lineage>
</organism>
<evidence type="ECO:0000313" key="2">
    <source>
        <dbReference type="Proteomes" id="UP000886822"/>
    </source>
</evidence>
<reference evidence="1" key="2">
    <citation type="submission" date="2021-04" db="EMBL/GenBank/DDBJ databases">
        <authorList>
            <person name="Gilroy R."/>
        </authorList>
    </citation>
    <scope>NUCLEOTIDE SEQUENCE</scope>
    <source>
        <strain evidence="1">CHK173-259</strain>
    </source>
</reference>
<dbReference type="EMBL" id="DXGJ01000004">
    <property type="protein sequence ID" value="HIW71058.1"/>
    <property type="molecule type" value="Genomic_DNA"/>
</dbReference>
<evidence type="ECO:0000313" key="1">
    <source>
        <dbReference type="EMBL" id="HIW71058.1"/>
    </source>
</evidence>
<dbReference type="InterPro" id="IPR047907">
    <property type="entry name" value="CD1375-like"/>
</dbReference>
<comment type="caution">
    <text evidence="1">The sequence shown here is derived from an EMBL/GenBank/DDBJ whole genome shotgun (WGS) entry which is preliminary data.</text>
</comment>
<proteinExistence type="predicted"/>